<evidence type="ECO:0008006" key="4">
    <source>
        <dbReference type="Google" id="ProtNLM"/>
    </source>
</evidence>
<comment type="caution">
    <text evidence="2">The sequence shown here is derived from an EMBL/GenBank/DDBJ whole genome shotgun (WGS) entry which is preliminary data.</text>
</comment>
<organism evidence="2 3">
    <name type="scientific">Cylindrotheca closterium</name>
    <dbReference type="NCBI Taxonomy" id="2856"/>
    <lineage>
        <taxon>Eukaryota</taxon>
        <taxon>Sar</taxon>
        <taxon>Stramenopiles</taxon>
        <taxon>Ochrophyta</taxon>
        <taxon>Bacillariophyta</taxon>
        <taxon>Bacillariophyceae</taxon>
        <taxon>Bacillariophycidae</taxon>
        <taxon>Bacillariales</taxon>
        <taxon>Bacillariaceae</taxon>
        <taxon>Cylindrotheca</taxon>
    </lineage>
</organism>
<dbReference type="CDD" id="cd00161">
    <property type="entry name" value="beta-trefoil_Ricin-like"/>
    <property type="match status" value="1"/>
</dbReference>
<protein>
    <recommendedName>
        <fullName evidence="4">Ricin B lectin domain-containing protein</fullName>
    </recommendedName>
</protein>
<dbReference type="InterPro" id="IPR035992">
    <property type="entry name" value="Ricin_B-like_lectins"/>
</dbReference>
<feature type="compositionally biased region" description="Polar residues" evidence="1">
    <location>
        <begin position="91"/>
        <end position="103"/>
    </location>
</feature>
<dbReference type="EMBL" id="CAKOGP040001847">
    <property type="protein sequence ID" value="CAJ1953859.1"/>
    <property type="molecule type" value="Genomic_DNA"/>
</dbReference>
<dbReference type="PRINTS" id="PR01217">
    <property type="entry name" value="PRICHEXTENSN"/>
</dbReference>
<dbReference type="SUPFAM" id="SSF50370">
    <property type="entry name" value="Ricin B-like lectins"/>
    <property type="match status" value="1"/>
</dbReference>
<feature type="compositionally biased region" description="Low complexity" evidence="1">
    <location>
        <begin position="151"/>
        <end position="161"/>
    </location>
</feature>
<dbReference type="Proteomes" id="UP001295423">
    <property type="component" value="Unassembled WGS sequence"/>
</dbReference>
<feature type="region of interest" description="Disordered" evidence="1">
    <location>
        <begin position="46"/>
        <end position="65"/>
    </location>
</feature>
<gene>
    <name evidence="2" type="ORF">CYCCA115_LOCUS14456</name>
</gene>
<sequence length="419" mass="46967">MKGKIIRGDDHQNRDLQTFPLRKAVPYGYRLKQRWKLAGQAESPIMPSIPGAPTHSPSGSTKAKNSAQGFFTLAKTPTITAPSVFPPQTPFPSYSPTKSPTKWPTSYPKPDPTPYPTPEPTKPPTKPPTPSPTKPPTKPPTPGPTKPPTRRPTQQPVRVPTNTLSYVGDNDTNRNGFPLSMCEGDCDSDNDCMDNLICMQRSGTQPVPGCNGSGDSAKDYCMDPSLTQAPTDKPTMPPQSNSGSFMLRLYWQSSYFWQETHKETWWCLECTKCDEFSLGDGPRHGCVVPGNNGGSCQEGHTIWIRKCTDTRRNFKWQILKNSGSGDQIRAAGSNLCLSTVGNRFIEMKKCNSGSQNQLFKPISDINRFEMRPYYQRNWSMNDAKCLSQLHHPKDKELVGLHRCQTAKDHETVYWEDYYR</sequence>
<keyword evidence="3" id="KW-1185">Reference proteome</keyword>
<dbReference type="Gene3D" id="2.80.10.50">
    <property type="match status" value="1"/>
</dbReference>
<evidence type="ECO:0000313" key="2">
    <source>
        <dbReference type="EMBL" id="CAJ1953859.1"/>
    </source>
</evidence>
<proteinExistence type="predicted"/>
<name>A0AAD2FUJ9_9STRA</name>
<feature type="region of interest" description="Disordered" evidence="1">
    <location>
        <begin position="81"/>
        <end position="172"/>
    </location>
</feature>
<accession>A0AAD2FUJ9</accession>
<dbReference type="PROSITE" id="PS50231">
    <property type="entry name" value="RICIN_B_LECTIN"/>
    <property type="match status" value="1"/>
</dbReference>
<feature type="compositionally biased region" description="Pro residues" evidence="1">
    <location>
        <begin position="107"/>
        <end position="147"/>
    </location>
</feature>
<feature type="compositionally biased region" description="Polar residues" evidence="1">
    <location>
        <begin position="55"/>
        <end position="65"/>
    </location>
</feature>
<reference evidence="2" key="1">
    <citation type="submission" date="2023-08" db="EMBL/GenBank/DDBJ databases">
        <authorList>
            <person name="Audoor S."/>
            <person name="Bilcke G."/>
        </authorList>
    </citation>
    <scope>NUCLEOTIDE SEQUENCE</scope>
</reference>
<dbReference type="AlphaFoldDB" id="A0AAD2FUJ9"/>
<evidence type="ECO:0000313" key="3">
    <source>
        <dbReference type="Proteomes" id="UP001295423"/>
    </source>
</evidence>
<evidence type="ECO:0000256" key="1">
    <source>
        <dbReference type="SAM" id="MobiDB-lite"/>
    </source>
</evidence>